<accession>A0ABC8R6Y8</accession>
<evidence type="ECO:0000259" key="20">
    <source>
        <dbReference type="PROSITE" id="PS50089"/>
    </source>
</evidence>
<keyword evidence="8 17" id="KW-0863">Zinc-finger</keyword>
<keyword evidence="7 19" id="KW-0732">Signal</keyword>
<evidence type="ECO:0000313" key="22">
    <source>
        <dbReference type="Proteomes" id="UP001642360"/>
    </source>
</evidence>
<feature type="signal peptide" evidence="19">
    <location>
        <begin position="1"/>
        <end position="19"/>
    </location>
</feature>
<sequence>MGVMKVLILPFLLFPLIYAADNCPTAKCGGNDFTIRFPFWLEREQPRNCGYPGFNLICNGQGMTVLNLPHSGDFFVRSINYGEQVIQIYDPSNCLPGRLLDFNLSDSPFMAAYYQNYTLLSCPSDHTISRFAAIDCLSNSTNKTLSTTSTRLAVSMTMCKVVVTLPVPVSWPNVYEDSFTSDLTDDLQLTWDVPNCEDCEARGGMCDFKNNTSREISCFYNPETGKGRGLQVFKIITLSIVIPAITASITIVCFICLVDARRQSGGITTTLQNSTTAAVTLQPTSLATGLEESTIESYAKVVLGESRRLPGPNDITCPICLSDYRAKETVRCIPECEHCFHADCIDEWLRLNGTCPVCRASPSLVHGDS</sequence>
<evidence type="ECO:0000256" key="3">
    <source>
        <dbReference type="ARBA" id="ARBA00004906"/>
    </source>
</evidence>
<dbReference type="CDD" id="cd16461">
    <property type="entry name" value="RING-H2_EL5-like"/>
    <property type="match status" value="1"/>
</dbReference>
<dbReference type="GO" id="GO:0016020">
    <property type="term" value="C:membrane"/>
    <property type="evidence" value="ECO:0007669"/>
    <property type="project" value="UniProtKB-SubCell"/>
</dbReference>
<dbReference type="PROSITE" id="PS50089">
    <property type="entry name" value="ZF_RING_2"/>
    <property type="match status" value="1"/>
</dbReference>
<dbReference type="Pfam" id="PF14380">
    <property type="entry name" value="WAK_assoc"/>
    <property type="match status" value="1"/>
</dbReference>
<dbReference type="InterPro" id="IPR046948">
    <property type="entry name" value="ATL20-22-like"/>
</dbReference>
<comment type="similarity">
    <text evidence="14">Belongs to the RING-type zinc finger family. ATL subfamily.</text>
</comment>
<evidence type="ECO:0000256" key="15">
    <source>
        <dbReference type="ARBA" id="ARBA00047899"/>
    </source>
</evidence>
<comment type="catalytic activity">
    <reaction evidence="16">
        <text>L-seryl-[protein] + ATP = O-phospho-L-seryl-[protein] + ADP + H(+)</text>
        <dbReference type="Rhea" id="RHEA:17989"/>
        <dbReference type="Rhea" id="RHEA-COMP:9863"/>
        <dbReference type="Rhea" id="RHEA-COMP:11604"/>
        <dbReference type="ChEBI" id="CHEBI:15378"/>
        <dbReference type="ChEBI" id="CHEBI:29999"/>
        <dbReference type="ChEBI" id="CHEBI:30616"/>
        <dbReference type="ChEBI" id="CHEBI:83421"/>
        <dbReference type="ChEBI" id="CHEBI:456216"/>
        <dbReference type="EC" id="2.7.11.1"/>
    </reaction>
</comment>
<keyword evidence="22" id="KW-1185">Reference proteome</keyword>
<keyword evidence="6" id="KW-0479">Metal-binding</keyword>
<keyword evidence="4" id="KW-0808">Transferase</keyword>
<evidence type="ECO:0000256" key="11">
    <source>
        <dbReference type="ARBA" id="ARBA00022989"/>
    </source>
</evidence>
<evidence type="ECO:0000256" key="12">
    <source>
        <dbReference type="ARBA" id="ARBA00023136"/>
    </source>
</evidence>
<comment type="catalytic activity">
    <reaction evidence="1">
        <text>S-ubiquitinyl-[E2 ubiquitin-conjugating enzyme]-L-cysteine + [acceptor protein]-L-lysine = [E2 ubiquitin-conjugating enzyme]-L-cysteine + N(6)-ubiquitinyl-[acceptor protein]-L-lysine.</text>
        <dbReference type="EC" id="2.3.2.27"/>
    </reaction>
</comment>
<dbReference type="GO" id="GO:0004674">
    <property type="term" value="F:protein serine/threonine kinase activity"/>
    <property type="evidence" value="ECO:0007669"/>
    <property type="project" value="UniProtKB-EC"/>
</dbReference>
<evidence type="ECO:0000256" key="5">
    <source>
        <dbReference type="ARBA" id="ARBA00022692"/>
    </source>
</evidence>
<dbReference type="AlphaFoldDB" id="A0ABC8R6Y8"/>
<dbReference type="Pfam" id="PF13639">
    <property type="entry name" value="zf-RING_2"/>
    <property type="match status" value="1"/>
</dbReference>
<evidence type="ECO:0000256" key="2">
    <source>
        <dbReference type="ARBA" id="ARBA00004167"/>
    </source>
</evidence>
<feature type="chain" id="PRO_5044754481" description="RING-type domain-containing protein" evidence="19">
    <location>
        <begin position="20"/>
        <end position="369"/>
    </location>
</feature>
<dbReference type="Pfam" id="PF13947">
    <property type="entry name" value="GUB_WAK_bind"/>
    <property type="match status" value="1"/>
</dbReference>
<comment type="catalytic activity">
    <reaction evidence="15">
        <text>L-threonyl-[protein] + ATP = O-phospho-L-threonyl-[protein] + ADP + H(+)</text>
        <dbReference type="Rhea" id="RHEA:46608"/>
        <dbReference type="Rhea" id="RHEA-COMP:11060"/>
        <dbReference type="Rhea" id="RHEA-COMP:11605"/>
        <dbReference type="ChEBI" id="CHEBI:15378"/>
        <dbReference type="ChEBI" id="CHEBI:30013"/>
        <dbReference type="ChEBI" id="CHEBI:30616"/>
        <dbReference type="ChEBI" id="CHEBI:61977"/>
        <dbReference type="ChEBI" id="CHEBI:456216"/>
        <dbReference type="EC" id="2.7.11.1"/>
    </reaction>
</comment>
<protein>
    <recommendedName>
        <fullName evidence="20">RING-type domain-containing protein</fullName>
    </recommendedName>
</protein>
<dbReference type="EMBL" id="CAUOFW020001051">
    <property type="protein sequence ID" value="CAK9140512.1"/>
    <property type="molecule type" value="Genomic_DNA"/>
</dbReference>
<evidence type="ECO:0000256" key="10">
    <source>
        <dbReference type="ARBA" id="ARBA00022833"/>
    </source>
</evidence>
<name>A0ABC8R6Y8_9AQUA</name>
<dbReference type="Gene3D" id="3.30.40.10">
    <property type="entry name" value="Zinc/RING finger domain, C3HC4 (zinc finger)"/>
    <property type="match status" value="1"/>
</dbReference>
<gene>
    <name evidence="21" type="ORF">ILEXP_LOCUS7969</name>
</gene>
<comment type="caution">
    <text evidence="21">The sequence shown here is derived from an EMBL/GenBank/DDBJ whole genome shotgun (WGS) entry which is preliminary data.</text>
</comment>
<evidence type="ECO:0000256" key="13">
    <source>
        <dbReference type="ARBA" id="ARBA00023180"/>
    </source>
</evidence>
<reference evidence="21 22" key="1">
    <citation type="submission" date="2024-02" db="EMBL/GenBank/DDBJ databases">
        <authorList>
            <person name="Vignale AGUSTIN F."/>
            <person name="Sosa J E."/>
            <person name="Modenutti C."/>
        </authorList>
    </citation>
    <scope>NUCLEOTIDE SEQUENCE [LARGE SCALE GENOMIC DNA]</scope>
</reference>
<evidence type="ECO:0000313" key="21">
    <source>
        <dbReference type="EMBL" id="CAK9140512.1"/>
    </source>
</evidence>
<evidence type="ECO:0000256" key="14">
    <source>
        <dbReference type="ARBA" id="ARBA00024209"/>
    </source>
</evidence>
<dbReference type="PANTHER" id="PTHR46279:SF2">
    <property type="entry name" value="RING-H2 FINGER PROTEIN ATL21A-RELATED"/>
    <property type="match status" value="1"/>
</dbReference>
<keyword evidence="10" id="KW-0862">Zinc</keyword>
<evidence type="ECO:0000256" key="16">
    <source>
        <dbReference type="ARBA" id="ARBA00048679"/>
    </source>
</evidence>
<dbReference type="Proteomes" id="UP001642360">
    <property type="component" value="Unassembled WGS sequence"/>
</dbReference>
<dbReference type="SMART" id="SM00184">
    <property type="entry name" value="RING"/>
    <property type="match status" value="1"/>
</dbReference>
<evidence type="ECO:0000256" key="4">
    <source>
        <dbReference type="ARBA" id="ARBA00022679"/>
    </source>
</evidence>
<organism evidence="21 22">
    <name type="scientific">Ilex paraguariensis</name>
    <name type="common">yerba mate</name>
    <dbReference type="NCBI Taxonomy" id="185542"/>
    <lineage>
        <taxon>Eukaryota</taxon>
        <taxon>Viridiplantae</taxon>
        <taxon>Streptophyta</taxon>
        <taxon>Embryophyta</taxon>
        <taxon>Tracheophyta</taxon>
        <taxon>Spermatophyta</taxon>
        <taxon>Magnoliopsida</taxon>
        <taxon>eudicotyledons</taxon>
        <taxon>Gunneridae</taxon>
        <taxon>Pentapetalae</taxon>
        <taxon>asterids</taxon>
        <taxon>campanulids</taxon>
        <taxon>Aquifoliales</taxon>
        <taxon>Aquifoliaceae</taxon>
        <taxon>Ilex</taxon>
    </lineage>
</organism>
<dbReference type="PANTHER" id="PTHR46279">
    <property type="entry name" value="RING/U-BOX SUPERFAMILY PROTEIN"/>
    <property type="match status" value="1"/>
</dbReference>
<evidence type="ECO:0000256" key="19">
    <source>
        <dbReference type="SAM" id="SignalP"/>
    </source>
</evidence>
<evidence type="ECO:0000256" key="18">
    <source>
        <dbReference type="SAM" id="Phobius"/>
    </source>
</evidence>
<keyword evidence="9" id="KW-0833">Ubl conjugation pathway</keyword>
<evidence type="ECO:0000256" key="8">
    <source>
        <dbReference type="ARBA" id="ARBA00022771"/>
    </source>
</evidence>
<dbReference type="InterPro" id="IPR025287">
    <property type="entry name" value="WAK_GUB"/>
</dbReference>
<comment type="pathway">
    <text evidence="3">Protein modification; protein ubiquitination.</text>
</comment>
<feature type="domain" description="RING-type" evidence="20">
    <location>
        <begin position="317"/>
        <end position="359"/>
    </location>
</feature>
<dbReference type="GO" id="GO:0061630">
    <property type="term" value="F:ubiquitin protein ligase activity"/>
    <property type="evidence" value="ECO:0007669"/>
    <property type="project" value="UniProtKB-EC"/>
</dbReference>
<comment type="subcellular location">
    <subcellularLocation>
        <location evidence="2">Membrane</location>
        <topology evidence="2">Single-pass membrane protein</topology>
    </subcellularLocation>
</comment>
<evidence type="ECO:0000256" key="1">
    <source>
        <dbReference type="ARBA" id="ARBA00000900"/>
    </source>
</evidence>
<keyword evidence="13" id="KW-0325">Glycoprotein</keyword>
<dbReference type="InterPro" id="IPR032872">
    <property type="entry name" value="WAK_assoc_C"/>
</dbReference>
<keyword evidence="5 18" id="KW-0812">Transmembrane</keyword>
<dbReference type="SUPFAM" id="SSF57850">
    <property type="entry name" value="RING/U-box"/>
    <property type="match status" value="1"/>
</dbReference>
<keyword evidence="12 18" id="KW-0472">Membrane</keyword>
<proteinExistence type="inferred from homology"/>
<evidence type="ECO:0000256" key="6">
    <source>
        <dbReference type="ARBA" id="ARBA00022723"/>
    </source>
</evidence>
<dbReference type="GO" id="GO:0008270">
    <property type="term" value="F:zinc ion binding"/>
    <property type="evidence" value="ECO:0007669"/>
    <property type="project" value="UniProtKB-KW"/>
</dbReference>
<evidence type="ECO:0000256" key="9">
    <source>
        <dbReference type="ARBA" id="ARBA00022786"/>
    </source>
</evidence>
<evidence type="ECO:0000256" key="7">
    <source>
        <dbReference type="ARBA" id="ARBA00022729"/>
    </source>
</evidence>
<keyword evidence="11 18" id="KW-1133">Transmembrane helix</keyword>
<dbReference type="InterPro" id="IPR001841">
    <property type="entry name" value="Znf_RING"/>
</dbReference>
<feature type="transmembrane region" description="Helical" evidence="18">
    <location>
        <begin position="235"/>
        <end position="258"/>
    </location>
</feature>
<evidence type="ECO:0000256" key="17">
    <source>
        <dbReference type="PROSITE-ProRule" id="PRU00175"/>
    </source>
</evidence>
<dbReference type="InterPro" id="IPR013083">
    <property type="entry name" value="Znf_RING/FYVE/PHD"/>
</dbReference>